<dbReference type="PANTHER" id="PTHR43394:SF13">
    <property type="entry name" value="ANTIGEN PEPTIDE TRANSPORTER 1"/>
    <property type="match status" value="1"/>
</dbReference>
<dbReference type="InterPro" id="IPR003439">
    <property type="entry name" value="ABC_transporter-like_ATP-bd"/>
</dbReference>
<dbReference type="Pfam" id="PF00664">
    <property type="entry name" value="ABC_membrane"/>
    <property type="match status" value="1"/>
</dbReference>
<dbReference type="InterPro" id="IPR027417">
    <property type="entry name" value="P-loop_NTPase"/>
</dbReference>
<evidence type="ECO:0000256" key="2">
    <source>
        <dbReference type="ARBA" id="ARBA00022692"/>
    </source>
</evidence>
<name>A0A7K8Q4B7_COCCO</name>
<accession>A0A7K8Q4B7</accession>
<evidence type="ECO:0000256" key="3">
    <source>
        <dbReference type="ARBA" id="ARBA00022989"/>
    </source>
</evidence>
<dbReference type="PROSITE" id="PS50893">
    <property type="entry name" value="ABC_TRANSPORTER_2"/>
    <property type="match status" value="1"/>
</dbReference>
<reference evidence="8 9" key="1">
    <citation type="submission" date="2019-09" db="EMBL/GenBank/DDBJ databases">
        <title>Bird 10,000 Genomes (B10K) Project - Family phase.</title>
        <authorList>
            <person name="Zhang G."/>
        </authorList>
    </citation>
    <scope>NUCLEOTIDE SEQUENCE [LARGE SCALE GENOMIC DNA]</scope>
    <source>
        <strain evidence="8">B10K-CU-031-03</strain>
        <tissue evidence="8">Muscle</tissue>
    </source>
</reference>
<comment type="subcellular location">
    <subcellularLocation>
        <location evidence="1">Membrane</location>
        <topology evidence="1">Multi-pass membrane protein</topology>
    </subcellularLocation>
</comment>
<dbReference type="InterPro" id="IPR039421">
    <property type="entry name" value="Type_1_exporter"/>
</dbReference>
<dbReference type="PRINTS" id="PR01896">
    <property type="entry name" value="TAP1PROTEIN"/>
</dbReference>
<keyword evidence="2" id="KW-0812">Transmembrane</keyword>
<sequence length="534" mass="57247">GEVAVPYFTGRVTNWVASEDEVAAAWPMALLGLSSAVTEFTCDVTYAGTLSRALGRLQRRVFAAVLRRDVTSLRVTGTGAVTARVTEDVKATHAAVAEALSLLLWYLARGVCLLVTMAWLSPHLAFVTLLSLPILLLLPRGIGKIQQGLSRRVQEALAGATKVAVETFQAMATVRSFAHEAGVAERYHQRLRRVYGLEGKEAATYAAIFWASGFSALALKLGLLCYGGQLVAAGTITTGDLVTFLIYQMQFTEAVEVVLRYYPNMTKAVGSSEKIFEFLDQEEQVAPTGTLAPDVLRGHLQLEDVWFSYPEHQEPVLKVGMGPGQGTWGHDGEDTVGRAWGHGRGTWTWWGGCGDVVAAVPQEPLLFSRSLHANIAYGPGSWSRAQVTVAARRAGADAFVTRLPRGYDTEVGELGGQLSGGQRQGVAIARALVRDPRVLVLDEPTSALDAESQLQVEQEIFGASGAGRTVLLVTGQVALALRAQRVAVLEGGRLQELASPRELLRPGSHYWRLLQGGGQGGTAGNGDTEKEGEG</sequence>
<dbReference type="Gene3D" id="1.20.1560.10">
    <property type="entry name" value="ABC transporter type 1, transmembrane domain"/>
    <property type="match status" value="1"/>
</dbReference>
<keyword evidence="9" id="KW-1185">Reference proteome</keyword>
<dbReference type="SUPFAM" id="SSF52540">
    <property type="entry name" value="P-loop containing nucleoside triphosphate hydrolases"/>
    <property type="match status" value="1"/>
</dbReference>
<dbReference type="Proteomes" id="UP000525205">
    <property type="component" value="Unassembled WGS sequence"/>
</dbReference>
<keyword evidence="3" id="KW-1133">Transmembrane helix</keyword>
<feature type="non-terminal residue" evidence="8">
    <location>
        <position position="1"/>
    </location>
</feature>
<evidence type="ECO:0000256" key="5">
    <source>
        <dbReference type="SAM" id="MobiDB-lite"/>
    </source>
</evidence>
<dbReference type="EMBL" id="VWPP01001874">
    <property type="protein sequence ID" value="NXE85796.1"/>
    <property type="molecule type" value="Genomic_DNA"/>
</dbReference>
<dbReference type="Pfam" id="PF00005">
    <property type="entry name" value="ABC_tran"/>
    <property type="match status" value="1"/>
</dbReference>
<dbReference type="GO" id="GO:0015421">
    <property type="term" value="F:ABC-type oligopeptide transporter activity"/>
    <property type="evidence" value="ECO:0007669"/>
    <property type="project" value="TreeGrafter"/>
</dbReference>
<evidence type="ECO:0000259" key="7">
    <source>
        <dbReference type="PROSITE" id="PS50929"/>
    </source>
</evidence>
<evidence type="ECO:0000259" key="6">
    <source>
        <dbReference type="PROSITE" id="PS50893"/>
    </source>
</evidence>
<evidence type="ECO:0000256" key="1">
    <source>
        <dbReference type="ARBA" id="ARBA00004141"/>
    </source>
</evidence>
<feature type="non-terminal residue" evidence="8">
    <location>
        <position position="534"/>
    </location>
</feature>
<feature type="domain" description="ABC transporter" evidence="6">
    <location>
        <begin position="280"/>
        <end position="516"/>
    </location>
</feature>
<dbReference type="SUPFAM" id="SSF90123">
    <property type="entry name" value="ABC transporter transmembrane region"/>
    <property type="match status" value="1"/>
</dbReference>
<protein>
    <submittedName>
        <fullName evidence="8">TAP1 protein</fullName>
    </submittedName>
</protein>
<dbReference type="Gene3D" id="3.40.50.300">
    <property type="entry name" value="P-loop containing nucleotide triphosphate hydrolases"/>
    <property type="match status" value="1"/>
</dbReference>
<dbReference type="GO" id="GO:0016887">
    <property type="term" value="F:ATP hydrolysis activity"/>
    <property type="evidence" value="ECO:0007669"/>
    <property type="project" value="InterPro"/>
</dbReference>
<gene>
    <name evidence="8" type="primary">Tap1</name>
    <name evidence="8" type="ORF">COCCOC_R11810</name>
</gene>
<feature type="region of interest" description="Disordered" evidence="5">
    <location>
        <begin position="514"/>
        <end position="534"/>
    </location>
</feature>
<feature type="compositionally biased region" description="Gly residues" evidence="5">
    <location>
        <begin position="515"/>
        <end position="524"/>
    </location>
</feature>
<evidence type="ECO:0000313" key="8">
    <source>
        <dbReference type="EMBL" id="NXE85796.1"/>
    </source>
</evidence>
<keyword evidence="4" id="KW-0472">Membrane</keyword>
<evidence type="ECO:0000313" key="9">
    <source>
        <dbReference type="Proteomes" id="UP000525205"/>
    </source>
</evidence>
<dbReference type="GO" id="GO:0016020">
    <property type="term" value="C:membrane"/>
    <property type="evidence" value="ECO:0007669"/>
    <property type="project" value="UniProtKB-SubCell"/>
</dbReference>
<comment type="caution">
    <text evidence="8">The sequence shown here is derived from an EMBL/GenBank/DDBJ whole genome shotgun (WGS) entry which is preliminary data.</text>
</comment>
<feature type="domain" description="ABC transmembrane type-1" evidence="7">
    <location>
        <begin position="1"/>
        <end position="267"/>
    </location>
</feature>
<dbReference type="PANTHER" id="PTHR43394">
    <property type="entry name" value="ATP-DEPENDENT PERMEASE MDL1, MITOCHONDRIAL"/>
    <property type="match status" value="1"/>
</dbReference>
<dbReference type="InterPro" id="IPR011527">
    <property type="entry name" value="ABC1_TM_dom"/>
</dbReference>
<dbReference type="PROSITE" id="PS50929">
    <property type="entry name" value="ABC_TM1F"/>
    <property type="match status" value="1"/>
</dbReference>
<dbReference type="AlphaFoldDB" id="A0A7K8Q4B7"/>
<proteinExistence type="predicted"/>
<evidence type="ECO:0000256" key="4">
    <source>
        <dbReference type="ARBA" id="ARBA00023136"/>
    </source>
</evidence>
<organism evidence="8 9">
    <name type="scientific">Cochlearius cochlearius</name>
    <name type="common">Boat-billed heron</name>
    <dbReference type="NCBI Taxonomy" id="110676"/>
    <lineage>
        <taxon>Eukaryota</taxon>
        <taxon>Metazoa</taxon>
        <taxon>Chordata</taxon>
        <taxon>Craniata</taxon>
        <taxon>Vertebrata</taxon>
        <taxon>Euteleostomi</taxon>
        <taxon>Archelosauria</taxon>
        <taxon>Archosauria</taxon>
        <taxon>Dinosauria</taxon>
        <taxon>Saurischia</taxon>
        <taxon>Theropoda</taxon>
        <taxon>Coelurosauria</taxon>
        <taxon>Aves</taxon>
        <taxon>Neognathae</taxon>
        <taxon>Neoaves</taxon>
        <taxon>Aequornithes</taxon>
        <taxon>Pelecaniformes</taxon>
        <taxon>Ardeidae</taxon>
        <taxon>Cochlearius</taxon>
    </lineage>
</organism>
<dbReference type="GO" id="GO:0005524">
    <property type="term" value="F:ATP binding"/>
    <property type="evidence" value="ECO:0007669"/>
    <property type="project" value="InterPro"/>
</dbReference>
<dbReference type="InterPro" id="IPR036640">
    <property type="entry name" value="ABC1_TM_sf"/>
</dbReference>